<name>A0ABP7KCF1_9RHOB</name>
<feature type="transmembrane region" description="Helical" evidence="1">
    <location>
        <begin position="53"/>
        <end position="73"/>
    </location>
</feature>
<keyword evidence="1" id="KW-0812">Transmembrane</keyword>
<organism evidence="2 3">
    <name type="scientific">Celeribacter arenosi</name>
    <dbReference type="NCBI Taxonomy" id="792649"/>
    <lineage>
        <taxon>Bacteria</taxon>
        <taxon>Pseudomonadati</taxon>
        <taxon>Pseudomonadota</taxon>
        <taxon>Alphaproteobacteria</taxon>
        <taxon>Rhodobacterales</taxon>
        <taxon>Roseobacteraceae</taxon>
        <taxon>Celeribacter</taxon>
    </lineage>
</organism>
<proteinExistence type="predicted"/>
<dbReference type="Proteomes" id="UP001399917">
    <property type="component" value="Unassembled WGS sequence"/>
</dbReference>
<dbReference type="EMBL" id="BAABDF010000007">
    <property type="protein sequence ID" value="GAA3872778.1"/>
    <property type="molecule type" value="Genomic_DNA"/>
</dbReference>
<keyword evidence="1" id="KW-1133">Transmembrane helix</keyword>
<reference evidence="3" key="1">
    <citation type="journal article" date="2019" name="Int. J. Syst. Evol. Microbiol.">
        <title>The Global Catalogue of Microorganisms (GCM) 10K type strain sequencing project: providing services to taxonomists for standard genome sequencing and annotation.</title>
        <authorList>
            <consortium name="The Broad Institute Genomics Platform"/>
            <consortium name="The Broad Institute Genome Sequencing Center for Infectious Disease"/>
            <person name="Wu L."/>
            <person name="Ma J."/>
        </authorList>
    </citation>
    <scope>NUCLEOTIDE SEQUENCE [LARGE SCALE GENOMIC DNA]</scope>
    <source>
        <strain evidence="3">JCM 17190</strain>
    </source>
</reference>
<comment type="caution">
    <text evidence="2">The sequence shown here is derived from an EMBL/GenBank/DDBJ whole genome shotgun (WGS) entry which is preliminary data.</text>
</comment>
<gene>
    <name evidence="2" type="ORF">GCM10022404_23300</name>
</gene>
<keyword evidence="1" id="KW-0472">Membrane</keyword>
<accession>A0ABP7KCF1</accession>
<keyword evidence="3" id="KW-1185">Reference proteome</keyword>
<evidence type="ECO:0000313" key="2">
    <source>
        <dbReference type="EMBL" id="GAA3872778.1"/>
    </source>
</evidence>
<evidence type="ECO:0000313" key="3">
    <source>
        <dbReference type="Proteomes" id="UP001399917"/>
    </source>
</evidence>
<protein>
    <submittedName>
        <fullName evidence="2">Uncharacterized protein</fullName>
    </submittedName>
</protein>
<dbReference type="RefSeq" id="WP_344847351.1">
    <property type="nucleotide sequence ID" value="NZ_BAABDF010000007.1"/>
</dbReference>
<sequence length="123" mass="12933">MKPSLKNLSSTSVPEGDFAVLEGSGAMENGRAHKARAVAVSAARPMKRVAEGLYQGLRIAVFGLAMVIVYSLAKDGLVAFFGADSARSTYPLSVLNEPAPEPRPFVADRPPSDSAPLLPLLIP</sequence>
<evidence type="ECO:0000256" key="1">
    <source>
        <dbReference type="SAM" id="Phobius"/>
    </source>
</evidence>